<organism evidence="2 3">
    <name type="scientific">Candidatus Egerieicola faecale</name>
    <dbReference type="NCBI Taxonomy" id="2840774"/>
    <lineage>
        <taxon>Bacteria</taxon>
        <taxon>Bacillati</taxon>
        <taxon>Bacillota</taxon>
        <taxon>Clostridia</taxon>
        <taxon>Eubacteriales</taxon>
        <taxon>Oscillospiraceae</taxon>
        <taxon>Oscillospiraceae incertae sedis</taxon>
        <taxon>Candidatus Egerieicola</taxon>
    </lineage>
</organism>
<dbReference type="AlphaFoldDB" id="A0A9D1LJG2"/>
<dbReference type="Proteomes" id="UP000824082">
    <property type="component" value="Unassembled WGS sequence"/>
</dbReference>
<evidence type="ECO:0000313" key="3">
    <source>
        <dbReference type="Proteomes" id="UP000824082"/>
    </source>
</evidence>
<evidence type="ECO:0000256" key="1">
    <source>
        <dbReference type="SAM" id="SignalP"/>
    </source>
</evidence>
<comment type="caution">
    <text evidence="2">The sequence shown here is derived from an EMBL/GenBank/DDBJ whole genome shotgun (WGS) entry which is preliminary data.</text>
</comment>
<gene>
    <name evidence="2" type="ORF">IAD19_00205</name>
</gene>
<accession>A0A9D1LJG2</accession>
<reference evidence="2" key="2">
    <citation type="journal article" date="2021" name="PeerJ">
        <title>Extensive microbial diversity within the chicken gut microbiome revealed by metagenomics and culture.</title>
        <authorList>
            <person name="Gilroy R."/>
            <person name="Ravi A."/>
            <person name="Getino M."/>
            <person name="Pursley I."/>
            <person name="Horton D.L."/>
            <person name="Alikhan N.F."/>
            <person name="Baker D."/>
            <person name="Gharbi K."/>
            <person name="Hall N."/>
            <person name="Watson M."/>
            <person name="Adriaenssens E.M."/>
            <person name="Foster-Nyarko E."/>
            <person name="Jarju S."/>
            <person name="Secka A."/>
            <person name="Antonio M."/>
            <person name="Oren A."/>
            <person name="Chaudhuri R.R."/>
            <person name="La Ragione R."/>
            <person name="Hildebrand F."/>
            <person name="Pallen M.J."/>
        </authorList>
    </citation>
    <scope>NUCLEOTIDE SEQUENCE</scope>
    <source>
        <strain evidence="2">4509</strain>
    </source>
</reference>
<dbReference type="EMBL" id="DVMX01000003">
    <property type="protein sequence ID" value="HIU40961.1"/>
    <property type="molecule type" value="Genomic_DNA"/>
</dbReference>
<sequence length="59" mass="6448">MKRRMVSKKILATLAALTLMLGAAAVTVFARPSAQEGRVVDTQQWDNGFSVTYAYDVAE</sequence>
<keyword evidence="1" id="KW-0732">Signal</keyword>
<feature type="signal peptide" evidence="1">
    <location>
        <begin position="1"/>
        <end position="30"/>
    </location>
</feature>
<reference evidence="2" key="1">
    <citation type="submission" date="2020-10" db="EMBL/GenBank/DDBJ databases">
        <authorList>
            <person name="Gilroy R."/>
        </authorList>
    </citation>
    <scope>NUCLEOTIDE SEQUENCE</scope>
    <source>
        <strain evidence="2">4509</strain>
    </source>
</reference>
<proteinExistence type="predicted"/>
<evidence type="ECO:0000313" key="2">
    <source>
        <dbReference type="EMBL" id="HIU40961.1"/>
    </source>
</evidence>
<name>A0A9D1LJG2_9FIRM</name>
<feature type="chain" id="PRO_5039378956" evidence="1">
    <location>
        <begin position="31"/>
        <end position="59"/>
    </location>
</feature>
<protein>
    <submittedName>
        <fullName evidence="2">Uncharacterized protein</fullName>
    </submittedName>
</protein>